<dbReference type="Pfam" id="PF04439">
    <property type="entry name" value="Adenyl_transf"/>
    <property type="match status" value="1"/>
</dbReference>
<dbReference type="Proteomes" id="UP000677918">
    <property type="component" value="Unassembled WGS sequence"/>
</dbReference>
<evidence type="ECO:0000313" key="2">
    <source>
        <dbReference type="Proteomes" id="UP000677918"/>
    </source>
</evidence>
<dbReference type="EMBL" id="BOVK01000031">
    <property type="protein sequence ID" value="GIQ69654.1"/>
    <property type="molecule type" value="Genomic_DNA"/>
</dbReference>
<dbReference type="InterPro" id="IPR043519">
    <property type="entry name" value="NT_sf"/>
</dbReference>
<keyword evidence="2" id="KW-1185">Reference proteome</keyword>
<name>A0A8J4H6B4_9BACL</name>
<dbReference type="InterPro" id="IPR007530">
    <property type="entry name" value="Aminoglycoside_adenylylTfrase"/>
</dbReference>
<reference evidence="1" key="1">
    <citation type="submission" date="2021-04" db="EMBL/GenBank/DDBJ databases">
        <title>Draft genome sequence of Xylanibacillus composti strain K13.</title>
        <authorList>
            <person name="Uke A."/>
            <person name="Chhe C."/>
            <person name="Baramee S."/>
            <person name="Kosugi A."/>
        </authorList>
    </citation>
    <scope>NUCLEOTIDE SEQUENCE</scope>
    <source>
        <strain evidence="1">K13</strain>
    </source>
</reference>
<dbReference type="PIRSF" id="PIRSF000812">
    <property type="entry name" value="AAD"/>
    <property type="match status" value="1"/>
</dbReference>
<comment type="caution">
    <text evidence="1">The sequence shown here is derived from an EMBL/GenBank/DDBJ whole genome shotgun (WGS) entry which is preliminary data.</text>
</comment>
<dbReference type="SUPFAM" id="SSF81631">
    <property type="entry name" value="PAP/OAS1 substrate-binding domain"/>
    <property type="match status" value="1"/>
</dbReference>
<dbReference type="SUPFAM" id="SSF81301">
    <property type="entry name" value="Nucleotidyltransferase"/>
    <property type="match status" value="1"/>
</dbReference>
<dbReference type="Gene3D" id="3.30.460.10">
    <property type="entry name" value="Beta Polymerase, domain 2"/>
    <property type="match status" value="1"/>
</dbReference>
<accession>A0A8J4H6B4</accession>
<dbReference type="RefSeq" id="WP_213412445.1">
    <property type="nucleotide sequence ID" value="NZ_BOVK01000031.1"/>
</dbReference>
<dbReference type="AlphaFoldDB" id="A0A8J4H6B4"/>
<gene>
    <name evidence="1" type="ORF">XYCOK13_24780</name>
</gene>
<organism evidence="1 2">
    <name type="scientific">Xylanibacillus composti</name>
    <dbReference type="NCBI Taxonomy" id="1572762"/>
    <lineage>
        <taxon>Bacteria</taxon>
        <taxon>Bacillati</taxon>
        <taxon>Bacillota</taxon>
        <taxon>Bacilli</taxon>
        <taxon>Bacillales</taxon>
        <taxon>Paenibacillaceae</taxon>
        <taxon>Xylanibacillus</taxon>
    </lineage>
</organism>
<dbReference type="Gene3D" id="1.20.120.330">
    <property type="entry name" value="Nucleotidyltransferases domain 2"/>
    <property type="match status" value="1"/>
</dbReference>
<evidence type="ECO:0000313" key="1">
    <source>
        <dbReference type="EMBL" id="GIQ69654.1"/>
    </source>
</evidence>
<proteinExistence type="predicted"/>
<protein>
    <submittedName>
        <fullName evidence="1">Aminoglycoside 6-adenylyltransferase</fullName>
    </submittedName>
</protein>
<sequence>MRGEQEMLELIMHVAERDERIRAVYMNGSRTNSLVRKDLFQDYDIVYVVTETASFLTDEQWIQKFGDLLMVQEPDKHDLALGKEVDFARSYGYLMLFTDGNRIDLHLIATEYFSEADIDDSLTIPLLDKDGCMPPVPVPTDKDYHVMPPTEGEFQSCTNNFWWCLQNVAKGIWRDQLPYAMAMFHKPVREALDQMISWWIGMQHDYQVSVGAMNKYFKFYLPEPYWLMYERTYTEANYTQMWQSIFVACELFRTLGKEVAKAFDYPYPEQSDCLMTQYLQHVQTLPAEATTLNLRL</sequence>